<name>A0A8T5GEC5_9ARCH</name>
<accession>A0A8T5GEC5</accession>
<sequence length="154" mass="17301">MPKGLVGGCHLGGSSAHNRREQLKHAKKVAKLAAKHAAAEQRHEAHFMELQSWIKETRPFCLELIRDLRRKKGSVQSTIDALAISKWYEQKVAKTLKGCGKNKLSKNSHKVIGKRGNIVLMDILMRASKFRANKKLIEKEVTKAISKFNSEMSG</sequence>
<evidence type="ECO:0000313" key="1">
    <source>
        <dbReference type="EMBL" id="MBT4870309.1"/>
    </source>
</evidence>
<protein>
    <submittedName>
        <fullName evidence="1">Uncharacterized protein</fullName>
    </submittedName>
</protein>
<gene>
    <name evidence="1" type="ORF">HON47_01950</name>
</gene>
<organism evidence="1 2">
    <name type="scientific">Candidatus Iainarchaeum sp</name>
    <dbReference type="NCBI Taxonomy" id="3101447"/>
    <lineage>
        <taxon>Archaea</taxon>
        <taxon>Candidatus Iainarchaeota</taxon>
        <taxon>Candidatus Iainarchaeia</taxon>
        <taxon>Candidatus Iainarchaeales</taxon>
        <taxon>Candidatus Iainarchaeaceae</taxon>
        <taxon>Candidatus Iainarchaeum</taxon>
    </lineage>
</organism>
<proteinExistence type="predicted"/>
<dbReference type="AlphaFoldDB" id="A0A8T5GEC5"/>
<reference evidence="1" key="1">
    <citation type="journal article" date="2021" name="ISME J.">
        <title>Mercury methylation by metabolically versatile and cosmopolitan marine bacteria.</title>
        <authorList>
            <person name="Lin H."/>
            <person name="Ascher D.B."/>
            <person name="Myung Y."/>
            <person name="Lamborg C.H."/>
            <person name="Hallam S.J."/>
            <person name="Gionfriddo C.M."/>
            <person name="Holt K.E."/>
            <person name="Moreau J.W."/>
        </authorList>
    </citation>
    <scope>NUCLEOTIDE SEQUENCE</scope>
    <source>
        <strain evidence="1">SI075_bin30</strain>
    </source>
</reference>
<dbReference type="Proteomes" id="UP000722459">
    <property type="component" value="Unassembled WGS sequence"/>
</dbReference>
<evidence type="ECO:0000313" key="2">
    <source>
        <dbReference type="Proteomes" id="UP000722459"/>
    </source>
</evidence>
<dbReference type="EMBL" id="JABJNZ010000027">
    <property type="protein sequence ID" value="MBT4870309.1"/>
    <property type="molecule type" value="Genomic_DNA"/>
</dbReference>
<comment type="caution">
    <text evidence="1">The sequence shown here is derived from an EMBL/GenBank/DDBJ whole genome shotgun (WGS) entry which is preliminary data.</text>
</comment>